<dbReference type="InterPro" id="IPR019734">
    <property type="entry name" value="TPR_rpt"/>
</dbReference>
<evidence type="ECO:0000256" key="3">
    <source>
        <dbReference type="PROSITE-ProRule" id="PRU00339"/>
    </source>
</evidence>
<gene>
    <name evidence="5" type="ORF">COT59_00005</name>
</gene>
<keyword evidence="4" id="KW-1133">Transmembrane helix</keyword>
<evidence type="ECO:0000256" key="4">
    <source>
        <dbReference type="SAM" id="Phobius"/>
    </source>
</evidence>
<keyword evidence="2 3" id="KW-0802">TPR repeat</keyword>
<dbReference type="Pfam" id="PF13414">
    <property type="entry name" value="TPR_11"/>
    <property type="match status" value="1"/>
</dbReference>
<keyword evidence="1" id="KW-0677">Repeat</keyword>
<evidence type="ECO:0000256" key="1">
    <source>
        <dbReference type="ARBA" id="ARBA00022737"/>
    </source>
</evidence>
<organism evidence="5 6">
    <name type="scientific">Candidatus Nealsonbacteria bacterium CG09_land_8_20_14_0_10_42_14</name>
    <dbReference type="NCBI Taxonomy" id="1974707"/>
    <lineage>
        <taxon>Bacteria</taxon>
        <taxon>Candidatus Nealsoniibacteriota</taxon>
    </lineage>
</organism>
<feature type="non-terminal residue" evidence="5">
    <location>
        <position position="1"/>
    </location>
</feature>
<dbReference type="Proteomes" id="UP000229675">
    <property type="component" value="Unassembled WGS sequence"/>
</dbReference>
<dbReference type="InterPro" id="IPR011990">
    <property type="entry name" value="TPR-like_helical_dom_sf"/>
</dbReference>
<evidence type="ECO:0000313" key="6">
    <source>
        <dbReference type="Proteomes" id="UP000229675"/>
    </source>
</evidence>
<dbReference type="InterPro" id="IPR050498">
    <property type="entry name" value="Ycf3"/>
</dbReference>
<dbReference type="AlphaFoldDB" id="A0A2H0WY13"/>
<dbReference type="PROSITE" id="PS50005">
    <property type="entry name" value="TPR"/>
    <property type="match status" value="3"/>
</dbReference>
<dbReference type="Gene3D" id="1.25.40.10">
    <property type="entry name" value="Tetratricopeptide repeat domain"/>
    <property type="match status" value="2"/>
</dbReference>
<evidence type="ECO:0000256" key="2">
    <source>
        <dbReference type="ARBA" id="ARBA00022803"/>
    </source>
</evidence>
<feature type="repeat" description="TPR" evidence="3">
    <location>
        <begin position="164"/>
        <end position="197"/>
    </location>
</feature>
<feature type="repeat" description="TPR" evidence="3">
    <location>
        <begin position="232"/>
        <end position="265"/>
    </location>
</feature>
<name>A0A2H0WY13_9BACT</name>
<feature type="repeat" description="TPR" evidence="3">
    <location>
        <begin position="266"/>
        <end position="299"/>
    </location>
</feature>
<dbReference type="EMBL" id="PEZD01000001">
    <property type="protein sequence ID" value="PIS17553.1"/>
    <property type="molecule type" value="Genomic_DNA"/>
</dbReference>
<dbReference type="PROSITE" id="PS50293">
    <property type="entry name" value="TPR_REGION"/>
    <property type="match status" value="1"/>
</dbReference>
<reference evidence="6" key="1">
    <citation type="submission" date="2017-09" db="EMBL/GenBank/DDBJ databases">
        <title>Depth-based differentiation of microbial function through sediment-hosted aquifers and enrichment of novel symbionts in the deep terrestrial subsurface.</title>
        <authorList>
            <person name="Probst A.J."/>
            <person name="Ladd B."/>
            <person name="Jarett J.K."/>
            <person name="Geller-Mcgrath D.E."/>
            <person name="Sieber C.M.K."/>
            <person name="Emerson J.B."/>
            <person name="Anantharaman K."/>
            <person name="Thomas B.C."/>
            <person name="Malmstrom R."/>
            <person name="Stieglmeier M."/>
            <person name="Klingl A."/>
            <person name="Woyke T."/>
            <person name="Ryan C.M."/>
            <person name="Banfield J.F."/>
        </authorList>
    </citation>
    <scope>NUCLEOTIDE SEQUENCE [LARGE SCALE GENOMIC DNA]</scope>
</reference>
<feature type="transmembrane region" description="Helical" evidence="4">
    <location>
        <begin position="12"/>
        <end position="36"/>
    </location>
</feature>
<protein>
    <submittedName>
        <fullName evidence="5">Uncharacterized protein</fullName>
    </submittedName>
</protein>
<proteinExistence type="predicted"/>
<dbReference type="PANTHER" id="PTHR44858:SF1">
    <property type="entry name" value="UDP-N-ACETYLGLUCOSAMINE--PEPTIDE N-ACETYLGLUCOSAMINYLTRANSFERASE SPINDLY-RELATED"/>
    <property type="match status" value="1"/>
</dbReference>
<comment type="caution">
    <text evidence="5">The sequence shown here is derived from an EMBL/GenBank/DDBJ whole genome shotgun (WGS) entry which is preliminary data.</text>
</comment>
<keyword evidence="4" id="KW-0812">Transmembrane</keyword>
<accession>A0A2H0WY13</accession>
<dbReference type="SUPFAM" id="SSF48452">
    <property type="entry name" value="TPR-like"/>
    <property type="match status" value="2"/>
</dbReference>
<evidence type="ECO:0000313" key="5">
    <source>
        <dbReference type="EMBL" id="PIS17553.1"/>
    </source>
</evidence>
<dbReference type="SMART" id="SM00028">
    <property type="entry name" value="TPR"/>
    <property type="match status" value="4"/>
</dbReference>
<keyword evidence="4" id="KW-0472">Membrane</keyword>
<dbReference type="PANTHER" id="PTHR44858">
    <property type="entry name" value="TETRATRICOPEPTIDE REPEAT PROTEIN 6"/>
    <property type="match status" value="1"/>
</dbReference>
<sequence>PIKEKIISFKDFPELSLVFSTLTIVLGVIVPVLYFFTVKFYLADVNYNKSLALLGTERVKIQEQTIKLNPYSPRYRVALARTYLYEALAEAQKSQAEQDSVKVQNLVAKAINEARTATTLQPNQVANWEALGVIYREIRQLATGALEWGVKSFEGAIKLEPTNPVLYTELGKLYAVSGDAESARQNFRSALDKKPDYSDALIQEALLLEREDVLDEAIQKIEGLIRLNPYNVEAMFQLGRLYFNNGQIDEAITQFKNVTTLIPDHSNAHYSLGVAYSAKGQTSLAVEEFKKVLELNPGNQDVIQKIRDLQK</sequence>
<dbReference type="Pfam" id="PF13432">
    <property type="entry name" value="TPR_16"/>
    <property type="match status" value="1"/>
</dbReference>